<dbReference type="CDD" id="cd00298">
    <property type="entry name" value="ACD_sHsps_p23-like"/>
    <property type="match status" value="1"/>
</dbReference>
<feature type="region of interest" description="Disordered" evidence="3">
    <location>
        <begin position="115"/>
        <end position="144"/>
    </location>
</feature>
<dbReference type="PROSITE" id="PS01031">
    <property type="entry name" value="SHSP"/>
    <property type="match status" value="1"/>
</dbReference>
<dbReference type="InterPro" id="IPR002068">
    <property type="entry name" value="A-crystallin/Hsp20_dom"/>
</dbReference>
<evidence type="ECO:0000256" key="3">
    <source>
        <dbReference type="SAM" id="MobiDB-lite"/>
    </source>
</evidence>
<dbReference type="OrthoDB" id="1431247at2759"/>
<dbReference type="AlphaFoldDB" id="A0A9N7RE43"/>
<comment type="caution">
    <text evidence="6">The sequence shown here is derived from an EMBL/GenBank/DDBJ whole genome shotgun (WGS) entry which is preliminary data.</text>
</comment>
<dbReference type="Gene3D" id="2.60.40.790">
    <property type="match status" value="1"/>
</dbReference>
<evidence type="ECO:0000313" key="6">
    <source>
        <dbReference type="EMBL" id="CAA0826630.1"/>
    </source>
</evidence>
<reference evidence="6" key="1">
    <citation type="submission" date="2019-12" db="EMBL/GenBank/DDBJ databases">
        <authorList>
            <person name="Scholes J."/>
        </authorList>
    </citation>
    <scope>NUCLEOTIDE SEQUENCE</scope>
</reference>
<keyword evidence="4" id="KW-0812">Transmembrane</keyword>
<dbReference type="Pfam" id="PF00011">
    <property type="entry name" value="HSP20"/>
    <property type="match status" value="1"/>
</dbReference>
<sequence length="198" mass="22294">MATRTGALDRKNSSLMFRQITPPHGWKEDSAFYHLRLTLPGFETKDIKIHVDKYDHLVVRGDKQVSEHKYISFEETFEVPNNGDLDEASGSFEDNQIYCITIPKKQGGRVTGHAITIPKQDNGPKGQDNRIGSSHKYDHSPKQEELTPMNGITRHNIDNPLAVVTGHKYKRKIALLGVVIVALVISGVVIYLVKFHHS</sequence>
<evidence type="ECO:0000313" key="7">
    <source>
        <dbReference type="Proteomes" id="UP001153555"/>
    </source>
</evidence>
<organism evidence="6 7">
    <name type="scientific">Striga hermonthica</name>
    <name type="common">Purple witchweed</name>
    <name type="synonym">Buchnera hermonthica</name>
    <dbReference type="NCBI Taxonomy" id="68872"/>
    <lineage>
        <taxon>Eukaryota</taxon>
        <taxon>Viridiplantae</taxon>
        <taxon>Streptophyta</taxon>
        <taxon>Embryophyta</taxon>
        <taxon>Tracheophyta</taxon>
        <taxon>Spermatophyta</taxon>
        <taxon>Magnoliopsida</taxon>
        <taxon>eudicotyledons</taxon>
        <taxon>Gunneridae</taxon>
        <taxon>Pentapetalae</taxon>
        <taxon>asterids</taxon>
        <taxon>lamiids</taxon>
        <taxon>Lamiales</taxon>
        <taxon>Orobanchaceae</taxon>
        <taxon>Buchnereae</taxon>
        <taxon>Striga</taxon>
    </lineage>
</organism>
<keyword evidence="4" id="KW-0472">Membrane</keyword>
<gene>
    <name evidence="6" type="ORF">SHERM_01830</name>
</gene>
<dbReference type="EMBL" id="CACSLK010027624">
    <property type="protein sequence ID" value="CAA0826630.1"/>
    <property type="molecule type" value="Genomic_DNA"/>
</dbReference>
<comment type="similarity">
    <text evidence="1 2">Belongs to the small heat shock protein (HSP20) family.</text>
</comment>
<dbReference type="SUPFAM" id="SSF49764">
    <property type="entry name" value="HSP20-like chaperones"/>
    <property type="match status" value="1"/>
</dbReference>
<keyword evidence="4" id="KW-1133">Transmembrane helix</keyword>
<evidence type="ECO:0000256" key="4">
    <source>
        <dbReference type="SAM" id="Phobius"/>
    </source>
</evidence>
<evidence type="ECO:0000259" key="5">
    <source>
        <dbReference type="PROSITE" id="PS01031"/>
    </source>
</evidence>
<dbReference type="InterPro" id="IPR008978">
    <property type="entry name" value="HSP20-like_chaperone"/>
</dbReference>
<accession>A0A9N7RE43</accession>
<name>A0A9N7RE43_STRHE</name>
<proteinExistence type="inferred from homology"/>
<keyword evidence="7" id="KW-1185">Reference proteome</keyword>
<feature type="transmembrane region" description="Helical" evidence="4">
    <location>
        <begin position="173"/>
        <end position="193"/>
    </location>
</feature>
<dbReference type="Proteomes" id="UP001153555">
    <property type="component" value="Unassembled WGS sequence"/>
</dbReference>
<feature type="compositionally biased region" description="Basic and acidic residues" evidence="3">
    <location>
        <begin position="135"/>
        <end position="144"/>
    </location>
</feature>
<feature type="domain" description="SHSP" evidence="5">
    <location>
        <begin position="15"/>
        <end position="120"/>
    </location>
</feature>
<evidence type="ECO:0000256" key="2">
    <source>
        <dbReference type="RuleBase" id="RU003616"/>
    </source>
</evidence>
<protein>
    <recommendedName>
        <fullName evidence="5">SHSP domain-containing protein</fullName>
    </recommendedName>
</protein>
<evidence type="ECO:0000256" key="1">
    <source>
        <dbReference type="PROSITE-ProRule" id="PRU00285"/>
    </source>
</evidence>